<protein>
    <submittedName>
        <fullName evidence="4">Vitamin B12/cobalamin outer membrane transporter</fullName>
    </submittedName>
</protein>
<sequence length="149" mass="16527">MKQYTVQWANNVTVGHGNIGAGVDWQKQSTAPGTAYVKDGYDQLNTGIYLTGLQQVGDLRLKAQPAATITHSLVVMEPGKRVPVGNSSKAIVLSLLMARRTRHLILATVWFLRKSESEILRKSKQWEGAFEGLTAGVNWRISGYRNRCQ</sequence>
<evidence type="ECO:0000256" key="1">
    <source>
        <dbReference type="ARBA" id="ARBA00004442"/>
    </source>
</evidence>
<reference evidence="4 5" key="1">
    <citation type="submission" date="2019-03" db="EMBL/GenBank/DDBJ databases">
        <authorList>
            <consortium name="Pathogen Informatics"/>
        </authorList>
    </citation>
    <scope>NUCLEOTIDE SEQUENCE [LARGE SCALE GENOMIC DNA]</scope>
    <source>
        <strain evidence="4 5">NCTC10974</strain>
    </source>
</reference>
<evidence type="ECO:0000313" key="4">
    <source>
        <dbReference type="EMBL" id="VFT71731.1"/>
    </source>
</evidence>
<dbReference type="GO" id="GO:0009279">
    <property type="term" value="C:cell outer membrane"/>
    <property type="evidence" value="ECO:0007669"/>
    <property type="project" value="UniProtKB-SubCell"/>
</dbReference>
<evidence type="ECO:0000256" key="2">
    <source>
        <dbReference type="ARBA" id="ARBA00023136"/>
    </source>
</evidence>
<dbReference type="Gene3D" id="2.40.170.20">
    <property type="entry name" value="TonB-dependent receptor, beta-barrel domain"/>
    <property type="match status" value="1"/>
</dbReference>
<organism evidence="4 5">
    <name type="scientific">Escherichia coli</name>
    <dbReference type="NCBI Taxonomy" id="562"/>
    <lineage>
        <taxon>Bacteria</taxon>
        <taxon>Pseudomonadati</taxon>
        <taxon>Pseudomonadota</taxon>
        <taxon>Gammaproteobacteria</taxon>
        <taxon>Enterobacterales</taxon>
        <taxon>Enterobacteriaceae</taxon>
        <taxon>Escherichia</taxon>
    </lineage>
</organism>
<dbReference type="AlphaFoldDB" id="A0A485JLN6"/>
<dbReference type="InterPro" id="IPR036942">
    <property type="entry name" value="Beta-barrel_TonB_sf"/>
</dbReference>
<name>A0A485JLN6_ECOLX</name>
<proteinExistence type="predicted"/>
<comment type="subcellular location">
    <subcellularLocation>
        <location evidence="1">Cell outer membrane</location>
    </subcellularLocation>
</comment>
<dbReference type="EMBL" id="CAADJZ010000001">
    <property type="protein sequence ID" value="VFT71731.1"/>
    <property type="molecule type" value="Genomic_DNA"/>
</dbReference>
<keyword evidence="3" id="KW-0998">Cell outer membrane</keyword>
<evidence type="ECO:0000313" key="5">
    <source>
        <dbReference type="Proteomes" id="UP000358010"/>
    </source>
</evidence>
<gene>
    <name evidence="4" type="primary">btuB_3</name>
    <name evidence="4" type="ORF">NCTC10974_05379</name>
</gene>
<keyword evidence="2" id="KW-0472">Membrane</keyword>
<accession>A0A485JLN6</accession>
<evidence type="ECO:0000256" key="3">
    <source>
        <dbReference type="ARBA" id="ARBA00023237"/>
    </source>
</evidence>
<dbReference type="Proteomes" id="UP000358010">
    <property type="component" value="Unassembled WGS sequence"/>
</dbReference>